<gene>
    <name evidence="3" type="ORF">SAMN05421676_108145</name>
</gene>
<evidence type="ECO:0000256" key="1">
    <source>
        <dbReference type="SAM" id="Phobius"/>
    </source>
</evidence>
<sequence>MHCPQCGTPNDQDAKFCISCGTKLEQAAMNIERNSQEDTYPQEEPNIQTQANTQSNQYVTQGKEIGRNYLHFIPDAIKHPFETSKKVHESDQVNAIITVILFALLLPLYFYTATNKMTGGYIQVPFFDVVLKPFLILLIFFAALIAVIFAISKLMKVELPFLKVLTQFGTLMVVPTALLLLSLLFLLLSINMFSTIILFLSLALFSISMTATLFTVKSYQYEEGGLDVVYGILLTNIAVVIIMMIIGDSIIGNLMEQLNGGPSFYGF</sequence>
<name>A0A1I0HBC2_9BACI</name>
<feature type="transmembrane region" description="Helical" evidence="1">
    <location>
        <begin position="228"/>
        <end position="246"/>
    </location>
</feature>
<keyword evidence="1" id="KW-0472">Membrane</keyword>
<keyword evidence="1" id="KW-1133">Transmembrane helix</keyword>
<evidence type="ECO:0000313" key="3">
    <source>
        <dbReference type="EMBL" id="SET81057.1"/>
    </source>
</evidence>
<protein>
    <submittedName>
        <fullName evidence="3">Zinc-ribbon domain-containing protein</fullName>
    </submittedName>
</protein>
<dbReference type="Proteomes" id="UP000199095">
    <property type="component" value="Unassembled WGS sequence"/>
</dbReference>
<evidence type="ECO:0000259" key="2">
    <source>
        <dbReference type="Pfam" id="PF13240"/>
    </source>
</evidence>
<dbReference type="RefSeq" id="WP_177167303.1">
    <property type="nucleotide sequence ID" value="NZ_FOHJ01000008.1"/>
</dbReference>
<feature type="transmembrane region" description="Helical" evidence="1">
    <location>
        <begin position="196"/>
        <end position="216"/>
    </location>
</feature>
<feature type="domain" description="Zinc-ribbon" evidence="2">
    <location>
        <begin position="2"/>
        <end position="24"/>
    </location>
</feature>
<feature type="transmembrane region" description="Helical" evidence="1">
    <location>
        <begin position="93"/>
        <end position="111"/>
    </location>
</feature>
<dbReference type="Pfam" id="PF13240">
    <property type="entry name" value="Zn_Ribbon_1"/>
    <property type="match status" value="1"/>
</dbReference>
<feature type="transmembrane region" description="Helical" evidence="1">
    <location>
        <begin position="164"/>
        <end position="190"/>
    </location>
</feature>
<evidence type="ECO:0000313" key="4">
    <source>
        <dbReference type="Proteomes" id="UP000199095"/>
    </source>
</evidence>
<dbReference type="EMBL" id="FOHJ01000008">
    <property type="protein sequence ID" value="SET81057.1"/>
    <property type="molecule type" value="Genomic_DNA"/>
</dbReference>
<dbReference type="STRING" id="237682.SAMN05421676_108145"/>
<reference evidence="4" key="1">
    <citation type="submission" date="2016-10" db="EMBL/GenBank/DDBJ databases">
        <authorList>
            <person name="Varghese N."/>
            <person name="Submissions S."/>
        </authorList>
    </citation>
    <scope>NUCLEOTIDE SEQUENCE [LARGE SCALE GENOMIC DNA]</scope>
    <source>
        <strain evidence="4">CGMCC 1.3566</strain>
    </source>
</reference>
<organism evidence="3 4">
    <name type="scientific">Salinibacillus kushneri</name>
    <dbReference type="NCBI Taxonomy" id="237682"/>
    <lineage>
        <taxon>Bacteria</taxon>
        <taxon>Bacillati</taxon>
        <taxon>Bacillota</taxon>
        <taxon>Bacilli</taxon>
        <taxon>Bacillales</taxon>
        <taxon>Bacillaceae</taxon>
        <taxon>Salinibacillus</taxon>
    </lineage>
</organism>
<feature type="transmembrane region" description="Helical" evidence="1">
    <location>
        <begin position="131"/>
        <end position="152"/>
    </location>
</feature>
<proteinExistence type="predicted"/>
<dbReference type="AlphaFoldDB" id="A0A1I0HBC2"/>
<dbReference type="InterPro" id="IPR026870">
    <property type="entry name" value="Zinc_ribbon_dom"/>
</dbReference>
<keyword evidence="1" id="KW-0812">Transmembrane</keyword>
<keyword evidence="4" id="KW-1185">Reference proteome</keyword>
<accession>A0A1I0HBC2</accession>